<organism evidence="2 3">
    <name type="scientific">Kitasatospora cheerisanensis KCTC 2395</name>
    <dbReference type="NCBI Taxonomy" id="1348663"/>
    <lineage>
        <taxon>Bacteria</taxon>
        <taxon>Bacillati</taxon>
        <taxon>Actinomycetota</taxon>
        <taxon>Actinomycetes</taxon>
        <taxon>Kitasatosporales</taxon>
        <taxon>Streptomycetaceae</taxon>
        <taxon>Kitasatospora</taxon>
    </lineage>
</organism>
<dbReference type="CDD" id="cd02440">
    <property type="entry name" value="AdoMet_MTases"/>
    <property type="match status" value="1"/>
</dbReference>
<name>A0A066YZB0_9ACTN</name>
<sequence>MMERQEIGRIAHRDHPVAAPLSDESVHRLLERQLRRCPEGRVLDLGCGEGTWLVRALASYPGLRAVGVDTNAAALEAGRQTAERAGVARRIGLHHLDVREFTSAERFDAVLSVGATYAFGGLSQTLDAVRPLLAPGGTLLLGESYWDGQLTDRSREFFGDELTDLPGTVAAVRAAGWWPVAGHTSTRDELDAYEWAWTGSLADWALDRPPGPDRDQALEAADRHRDEWLNEYREGFGFVTLLLRYEG</sequence>
<evidence type="ECO:0000313" key="3">
    <source>
        <dbReference type="Proteomes" id="UP000027178"/>
    </source>
</evidence>
<evidence type="ECO:0000259" key="1">
    <source>
        <dbReference type="Pfam" id="PF13649"/>
    </source>
</evidence>
<comment type="caution">
    <text evidence="2">The sequence shown here is derived from an EMBL/GenBank/DDBJ whole genome shotgun (WGS) entry which is preliminary data.</text>
</comment>
<dbReference type="RefSeq" id="WP_341865354.1">
    <property type="nucleotide sequence ID" value="NZ_KK853997.1"/>
</dbReference>
<dbReference type="HOGENOM" id="CLU_037315_0_1_11"/>
<evidence type="ECO:0000313" key="2">
    <source>
        <dbReference type="EMBL" id="KDN86572.1"/>
    </source>
</evidence>
<dbReference type="PANTHER" id="PTHR43667">
    <property type="entry name" value="CYCLOPROPANE-FATTY-ACYL-PHOSPHOLIPID SYNTHASE"/>
    <property type="match status" value="1"/>
</dbReference>
<dbReference type="SUPFAM" id="SSF53335">
    <property type="entry name" value="S-adenosyl-L-methionine-dependent methyltransferases"/>
    <property type="match status" value="1"/>
</dbReference>
<dbReference type="InterPro" id="IPR029063">
    <property type="entry name" value="SAM-dependent_MTases_sf"/>
</dbReference>
<dbReference type="GO" id="GO:0008168">
    <property type="term" value="F:methyltransferase activity"/>
    <property type="evidence" value="ECO:0007669"/>
    <property type="project" value="UniProtKB-ARBA"/>
</dbReference>
<dbReference type="Proteomes" id="UP000027178">
    <property type="component" value="Unassembled WGS sequence"/>
</dbReference>
<reference evidence="2 3" key="1">
    <citation type="submission" date="2014-05" db="EMBL/GenBank/DDBJ databases">
        <title>Draft Genome Sequence of Kitasatospora cheerisanensis KCTC 2395.</title>
        <authorList>
            <person name="Nam D.H."/>
        </authorList>
    </citation>
    <scope>NUCLEOTIDE SEQUENCE [LARGE SCALE GENOMIC DNA]</scope>
    <source>
        <strain evidence="2 3">KCTC 2395</strain>
    </source>
</reference>
<keyword evidence="3" id="KW-1185">Reference proteome</keyword>
<feature type="domain" description="Methyltransferase" evidence="1">
    <location>
        <begin position="42"/>
        <end position="137"/>
    </location>
</feature>
<accession>A0A066YZB0</accession>
<dbReference type="PATRIC" id="fig|1348663.4.peg.1602"/>
<gene>
    <name evidence="2" type="ORF">KCH_16680</name>
</gene>
<dbReference type="InterPro" id="IPR041698">
    <property type="entry name" value="Methyltransf_25"/>
</dbReference>
<dbReference type="Gene3D" id="3.40.50.150">
    <property type="entry name" value="Vaccinia Virus protein VP39"/>
    <property type="match status" value="1"/>
</dbReference>
<dbReference type="PANTHER" id="PTHR43667:SF2">
    <property type="entry name" value="FATTY ACID C-METHYL TRANSFERASE"/>
    <property type="match status" value="1"/>
</dbReference>
<protein>
    <recommendedName>
        <fullName evidence="1">Methyltransferase domain-containing protein</fullName>
    </recommendedName>
</protein>
<proteinExistence type="predicted"/>
<dbReference type="Pfam" id="PF13649">
    <property type="entry name" value="Methyltransf_25"/>
    <property type="match status" value="1"/>
</dbReference>
<dbReference type="AlphaFoldDB" id="A0A066YZB0"/>
<dbReference type="EMBL" id="JNBY01000068">
    <property type="protein sequence ID" value="KDN86572.1"/>
    <property type="molecule type" value="Genomic_DNA"/>
</dbReference>
<dbReference type="InterPro" id="IPR050723">
    <property type="entry name" value="CFA/CMAS"/>
</dbReference>
<dbReference type="eggNOG" id="COG2227">
    <property type="taxonomic scope" value="Bacteria"/>
</dbReference>